<dbReference type="Proteomes" id="UP001055879">
    <property type="component" value="Linkage Group LG07"/>
</dbReference>
<evidence type="ECO:0000313" key="1">
    <source>
        <dbReference type="EMBL" id="KAI3716272.1"/>
    </source>
</evidence>
<gene>
    <name evidence="1" type="ORF">L6452_23494</name>
</gene>
<sequence length="104" mass="11914">MKRLFFFFPRDRPIDFRPSPPLLTVLGKHRQEKDDFGEPSVHRPINLPHFFFLSVFLFPSQASRLSLPNFVVILTPSTPYLSIINLFLFSGAIIVLHGEGCSNL</sequence>
<protein>
    <submittedName>
        <fullName evidence="1">Uncharacterized protein</fullName>
    </submittedName>
</protein>
<name>A0ACB9B185_ARCLA</name>
<dbReference type="EMBL" id="CM042053">
    <property type="protein sequence ID" value="KAI3716272.1"/>
    <property type="molecule type" value="Genomic_DNA"/>
</dbReference>
<reference evidence="2" key="1">
    <citation type="journal article" date="2022" name="Mol. Ecol. Resour.">
        <title>The genomes of chicory, endive, great burdock and yacon provide insights into Asteraceae palaeo-polyploidization history and plant inulin production.</title>
        <authorList>
            <person name="Fan W."/>
            <person name="Wang S."/>
            <person name="Wang H."/>
            <person name="Wang A."/>
            <person name="Jiang F."/>
            <person name="Liu H."/>
            <person name="Zhao H."/>
            <person name="Xu D."/>
            <person name="Zhang Y."/>
        </authorList>
    </citation>
    <scope>NUCLEOTIDE SEQUENCE [LARGE SCALE GENOMIC DNA]</scope>
    <source>
        <strain evidence="2">cv. Niubang</strain>
    </source>
</reference>
<reference evidence="1 2" key="2">
    <citation type="journal article" date="2022" name="Mol. Ecol. Resour.">
        <title>The genomes of chicory, endive, great burdock and yacon provide insights into Asteraceae paleo-polyploidization history and plant inulin production.</title>
        <authorList>
            <person name="Fan W."/>
            <person name="Wang S."/>
            <person name="Wang H."/>
            <person name="Wang A."/>
            <person name="Jiang F."/>
            <person name="Liu H."/>
            <person name="Zhao H."/>
            <person name="Xu D."/>
            <person name="Zhang Y."/>
        </authorList>
    </citation>
    <scope>NUCLEOTIDE SEQUENCE [LARGE SCALE GENOMIC DNA]</scope>
    <source>
        <strain evidence="2">cv. Niubang</strain>
    </source>
</reference>
<comment type="caution">
    <text evidence="1">The sequence shown here is derived from an EMBL/GenBank/DDBJ whole genome shotgun (WGS) entry which is preliminary data.</text>
</comment>
<accession>A0ACB9B185</accession>
<evidence type="ECO:0000313" key="2">
    <source>
        <dbReference type="Proteomes" id="UP001055879"/>
    </source>
</evidence>
<keyword evidence="2" id="KW-1185">Reference proteome</keyword>
<proteinExistence type="predicted"/>
<organism evidence="1 2">
    <name type="scientific">Arctium lappa</name>
    <name type="common">Greater burdock</name>
    <name type="synonym">Lappa major</name>
    <dbReference type="NCBI Taxonomy" id="4217"/>
    <lineage>
        <taxon>Eukaryota</taxon>
        <taxon>Viridiplantae</taxon>
        <taxon>Streptophyta</taxon>
        <taxon>Embryophyta</taxon>
        <taxon>Tracheophyta</taxon>
        <taxon>Spermatophyta</taxon>
        <taxon>Magnoliopsida</taxon>
        <taxon>eudicotyledons</taxon>
        <taxon>Gunneridae</taxon>
        <taxon>Pentapetalae</taxon>
        <taxon>asterids</taxon>
        <taxon>campanulids</taxon>
        <taxon>Asterales</taxon>
        <taxon>Asteraceae</taxon>
        <taxon>Carduoideae</taxon>
        <taxon>Cardueae</taxon>
        <taxon>Arctiinae</taxon>
        <taxon>Arctium</taxon>
    </lineage>
</organism>